<sequence length="229" mass="23900">MELIELARSIRARDPARPGWIEAFTCYAGLQAVLMHRLAHALYRAGLKAPARMISHTNRFITGIEIHPGARLGRRLFIDHGMGVVIGETAEVGDDVLIYHGVTLGGLSGQPGKRHPTIGHGVAIGAGAQVLGPIRVGDNARIGANAVVVAEVPAGETVVGIPARPPREQPALAGRPPAVPQAPSPGYGLLDAPCDPVGEELAGLRAEVAALRAETAALRRLALREPAAE</sequence>
<dbReference type="InterPro" id="IPR001451">
    <property type="entry name" value="Hexapep"/>
</dbReference>
<evidence type="ECO:0000313" key="9">
    <source>
        <dbReference type="EMBL" id="MDN3565505.1"/>
    </source>
</evidence>
<comment type="similarity">
    <text evidence="1">Belongs to the transferase hexapeptide repeat family.</text>
</comment>
<comment type="catalytic activity">
    <reaction evidence="7">
        <text>L-serine + acetyl-CoA = O-acetyl-L-serine + CoA</text>
        <dbReference type="Rhea" id="RHEA:24560"/>
        <dbReference type="ChEBI" id="CHEBI:33384"/>
        <dbReference type="ChEBI" id="CHEBI:57287"/>
        <dbReference type="ChEBI" id="CHEBI:57288"/>
        <dbReference type="ChEBI" id="CHEBI:58340"/>
        <dbReference type="EC" id="2.3.1.30"/>
    </reaction>
</comment>
<name>A0ABT8A789_9PROT</name>
<organism evidence="9 10">
    <name type="scientific">Paeniroseomonas aquatica</name>
    <dbReference type="NCBI Taxonomy" id="373043"/>
    <lineage>
        <taxon>Bacteria</taxon>
        <taxon>Pseudomonadati</taxon>
        <taxon>Pseudomonadota</taxon>
        <taxon>Alphaproteobacteria</taxon>
        <taxon>Acetobacterales</taxon>
        <taxon>Acetobacteraceae</taxon>
        <taxon>Paeniroseomonas</taxon>
    </lineage>
</organism>
<dbReference type="Gene3D" id="1.10.3130.10">
    <property type="entry name" value="serine acetyltransferase, domain 1"/>
    <property type="match status" value="1"/>
</dbReference>
<feature type="region of interest" description="Disordered" evidence="8">
    <location>
        <begin position="162"/>
        <end position="191"/>
    </location>
</feature>
<protein>
    <recommendedName>
        <fullName evidence="2">serine O-acetyltransferase</fullName>
        <ecNumber evidence="2">2.3.1.30</ecNumber>
    </recommendedName>
</protein>
<dbReference type="CDD" id="cd03354">
    <property type="entry name" value="LbH_SAT"/>
    <property type="match status" value="1"/>
</dbReference>
<evidence type="ECO:0000313" key="10">
    <source>
        <dbReference type="Proteomes" id="UP001529369"/>
    </source>
</evidence>
<dbReference type="PANTHER" id="PTHR42811">
    <property type="entry name" value="SERINE ACETYLTRANSFERASE"/>
    <property type="match status" value="1"/>
</dbReference>
<dbReference type="InterPro" id="IPR042122">
    <property type="entry name" value="Ser_AcTrfase_N_sf"/>
</dbReference>
<dbReference type="InterPro" id="IPR045304">
    <property type="entry name" value="LbH_SAT"/>
</dbReference>
<proteinExistence type="inferred from homology"/>
<evidence type="ECO:0000256" key="1">
    <source>
        <dbReference type="ARBA" id="ARBA00007274"/>
    </source>
</evidence>
<dbReference type="RefSeq" id="WP_290317338.1">
    <property type="nucleotide sequence ID" value="NZ_JAUFPN010000147.1"/>
</dbReference>
<dbReference type="GO" id="GO:0009001">
    <property type="term" value="F:serine O-acetyltransferase activity"/>
    <property type="evidence" value="ECO:0007669"/>
    <property type="project" value="UniProtKB-EC"/>
</dbReference>
<keyword evidence="10" id="KW-1185">Reference proteome</keyword>
<comment type="caution">
    <text evidence="9">The sequence shown here is derived from an EMBL/GenBank/DDBJ whole genome shotgun (WGS) entry which is preliminary data.</text>
</comment>
<gene>
    <name evidence="9" type="primary">cysE</name>
    <name evidence="9" type="ORF">QWZ14_14150</name>
</gene>
<evidence type="ECO:0000256" key="5">
    <source>
        <dbReference type="ARBA" id="ARBA00022737"/>
    </source>
</evidence>
<evidence type="ECO:0000256" key="4">
    <source>
        <dbReference type="ARBA" id="ARBA00022679"/>
    </source>
</evidence>
<evidence type="ECO:0000256" key="6">
    <source>
        <dbReference type="ARBA" id="ARBA00023315"/>
    </source>
</evidence>
<keyword evidence="3" id="KW-0028">Amino-acid biosynthesis</keyword>
<dbReference type="InterPro" id="IPR018357">
    <property type="entry name" value="Hexapep_transf_CS"/>
</dbReference>
<dbReference type="NCBIfam" id="NF041874">
    <property type="entry name" value="EPS_EpsC"/>
    <property type="match status" value="1"/>
</dbReference>
<dbReference type="EC" id="2.3.1.30" evidence="2"/>
<keyword evidence="5" id="KW-0677">Repeat</keyword>
<accession>A0ABT8A789</accession>
<evidence type="ECO:0000256" key="7">
    <source>
        <dbReference type="ARBA" id="ARBA00049486"/>
    </source>
</evidence>
<keyword evidence="4 9" id="KW-0808">Transferase</keyword>
<dbReference type="InterPro" id="IPR011004">
    <property type="entry name" value="Trimer_LpxA-like_sf"/>
</dbReference>
<dbReference type="Gene3D" id="2.160.10.10">
    <property type="entry name" value="Hexapeptide repeat proteins"/>
    <property type="match status" value="1"/>
</dbReference>
<dbReference type="Proteomes" id="UP001529369">
    <property type="component" value="Unassembled WGS sequence"/>
</dbReference>
<keyword evidence="6 9" id="KW-0012">Acyltransferase</keyword>
<dbReference type="InterPro" id="IPR005881">
    <property type="entry name" value="Ser_O-AcTrfase"/>
</dbReference>
<dbReference type="NCBIfam" id="TIGR01172">
    <property type="entry name" value="cysE"/>
    <property type="match status" value="1"/>
</dbReference>
<evidence type="ECO:0000256" key="2">
    <source>
        <dbReference type="ARBA" id="ARBA00013266"/>
    </source>
</evidence>
<evidence type="ECO:0000256" key="3">
    <source>
        <dbReference type="ARBA" id="ARBA00022605"/>
    </source>
</evidence>
<dbReference type="InterPro" id="IPR053376">
    <property type="entry name" value="Serine_acetyltransferase"/>
</dbReference>
<dbReference type="EMBL" id="JAUFPN010000147">
    <property type="protein sequence ID" value="MDN3565505.1"/>
    <property type="molecule type" value="Genomic_DNA"/>
</dbReference>
<dbReference type="SUPFAM" id="SSF51161">
    <property type="entry name" value="Trimeric LpxA-like enzymes"/>
    <property type="match status" value="1"/>
</dbReference>
<dbReference type="Pfam" id="PF00132">
    <property type="entry name" value="Hexapep"/>
    <property type="match status" value="1"/>
</dbReference>
<evidence type="ECO:0000256" key="8">
    <source>
        <dbReference type="SAM" id="MobiDB-lite"/>
    </source>
</evidence>
<reference evidence="10" key="1">
    <citation type="journal article" date="2019" name="Int. J. Syst. Evol. Microbiol.">
        <title>The Global Catalogue of Microorganisms (GCM) 10K type strain sequencing project: providing services to taxonomists for standard genome sequencing and annotation.</title>
        <authorList>
            <consortium name="The Broad Institute Genomics Platform"/>
            <consortium name="The Broad Institute Genome Sequencing Center for Infectious Disease"/>
            <person name="Wu L."/>
            <person name="Ma J."/>
        </authorList>
    </citation>
    <scope>NUCLEOTIDE SEQUENCE [LARGE SCALE GENOMIC DNA]</scope>
    <source>
        <strain evidence="10">CECT 7131</strain>
    </source>
</reference>
<dbReference type="PROSITE" id="PS00101">
    <property type="entry name" value="HEXAPEP_TRANSFERASES"/>
    <property type="match status" value="1"/>
</dbReference>